<dbReference type="Proteomes" id="UP000836597">
    <property type="component" value="Chromosome"/>
</dbReference>
<reference evidence="3" key="1">
    <citation type="submission" date="2014-11" db="EMBL/GenBank/DDBJ databases">
        <authorList>
            <person name="Hornung B.V."/>
        </authorList>
    </citation>
    <scope>NUCLEOTIDE SEQUENCE</scope>
    <source>
        <strain evidence="3">INE</strain>
    </source>
</reference>
<sequence>MQIERIFDLHVLFPAWRCYNNRVGSYNPGLGNCSPGFSRGFRRGDSPRGSTAKGVPGAGPPYNDQADISRAVWAKGKVHGLCSSLVGG</sequence>
<accession>A0A8S0XUS9</accession>
<name>A0A8S0XUS9_9FIRM</name>
<dbReference type="AlphaFoldDB" id="A0A8S0XUS9"/>
<organism evidence="2">
    <name type="scientific">Acididesulfobacillus acetoxydans</name>
    <dbReference type="NCBI Taxonomy" id="1561005"/>
    <lineage>
        <taxon>Bacteria</taxon>
        <taxon>Bacillati</taxon>
        <taxon>Bacillota</taxon>
        <taxon>Clostridia</taxon>
        <taxon>Eubacteriales</taxon>
        <taxon>Peptococcaceae</taxon>
        <taxon>Acididesulfobacillus</taxon>
    </lineage>
</organism>
<dbReference type="EMBL" id="LR746496">
    <property type="protein sequence ID" value="CAA7599697.1"/>
    <property type="molecule type" value="Genomic_DNA"/>
</dbReference>
<dbReference type="Proteomes" id="UP001071230">
    <property type="component" value="Unassembled WGS sequence"/>
</dbReference>
<dbReference type="EMBL" id="CDGJ01000019">
    <property type="protein sequence ID" value="CEJ06249.1"/>
    <property type="molecule type" value="Genomic_DNA"/>
</dbReference>
<evidence type="ECO:0000313" key="4">
    <source>
        <dbReference type="Proteomes" id="UP001071230"/>
    </source>
</evidence>
<feature type="region of interest" description="Disordered" evidence="1">
    <location>
        <begin position="41"/>
        <end position="63"/>
    </location>
</feature>
<evidence type="ECO:0000313" key="2">
    <source>
        <dbReference type="EMBL" id="CAA7599697.1"/>
    </source>
</evidence>
<dbReference type="KEGG" id="aacx:DEACI_0324"/>
<protein>
    <submittedName>
        <fullName evidence="2">Uncharacterized protein</fullName>
    </submittedName>
</protein>
<evidence type="ECO:0000313" key="3">
    <source>
        <dbReference type="EMBL" id="CEJ06249.1"/>
    </source>
</evidence>
<gene>
    <name evidence="2" type="ORF">DEACI_0324</name>
    <name evidence="3" type="ORF">DEACI_0697</name>
</gene>
<keyword evidence="4" id="KW-1185">Reference proteome</keyword>
<evidence type="ECO:0000256" key="1">
    <source>
        <dbReference type="SAM" id="MobiDB-lite"/>
    </source>
</evidence>
<reference evidence="2" key="2">
    <citation type="submission" date="2020-01" db="EMBL/GenBank/DDBJ databases">
        <authorList>
            <person name="Hornung B."/>
        </authorList>
    </citation>
    <scope>NUCLEOTIDE SEQUENCE</scope>
    <source>
        <strain evidence="2">PacBioINE</strain>
    </source>
</reference>
<proteinExistence type="predicted"/>